<evidence type="ECO:0000259" key="6">
    <source>
        <dbReference type="Pfam" id="PF01494"/>
    </source>
</evidence>
<dbReference type="Proteomes" id="UP000551501">
    <property type="component" value="Unassembled WGS sequence"/>
</dbReference>
<dbReference type="GO" id="GO:0018658">
    <property type="term" value="F:salicylate 1-monooxygenase activity"/>
    <property type="evidence" value="ECO:0007669"/>
    <property type="project" value="UniProtKB-EC"/>
</dbReference>
<dbReference type="SUPFAM" id="SSF51905">
    <property type="entry name" value="FAD/NAD(P)-binding domain"/>
    <property type="match status" value="1"/>
</dbReference>
<keyword evidence="2" id="KW-0285">Flavoprotein</keyword>
<dbReference type="EMBL" id="JACIFP010000001">
    <property type="protein sequence ID" value="MBB4137496.1"/>
    <property type="molecule type" value="Genomic_DNA"/>
</dbReference>
<evidence type="ECO:0000256" key="1">
    <source>
        <dbReference type="ARBA" id="ARBA00001974"/>
    </source>
</evidence>
<dbReference type="AlphaFoldDB" id="A0A840F6H9"/>
<evidence type="ECO:0000256" key="2">
    <source>
        <dbReference type="ARBA" id="ARBA00022630"/>
    </source>
</evidence>
<dbReference type="GO" id="GO:0071949">
    <property type="term" value="F:FAD binding"/>
    <property type="evidence" value="ECO:0007669"/>
    <property type="project" value="InterPro"/>
</dbReference>
<dbReference type="InterPro" id="IPR036188">
    <property type="entry name" value="FAD/NAD-bd_sf"/>
</dbReference>
<dbReference type="SUPFAM" id="SSF54373">
    <property type="entry name" value="FAD-linked reductases, C-terminal domain"/>
    <property type="match status" value="1"/>
</dbReference>
<accession>A0A840F6H9</accession>
<evidence type="ECO:0000256" key="3">
    <source>
        <dbReference type="ARBA" id="ARBA00022827"/>
    </source>
</evidence>
<evidence type="ECO:0000313" key="7">
    <source>
        <dbReference type="EMBL" id="MBB4137496.1"/>
    </source>
</evidence>
<keyword evidence="8" id="KW-1185">Reference proteome</keyword>
<dbReference type="Pfam" id="PF01494">
    <property type="entry name" value="FAD_binding_3"/>
    <property type="match status" value="1"/>
</dbReference>
<proteinExistence type="predicted"/>
<organism evidence="7 8">
    <name type="scientific">Gordonia humi</name>
    <dbReference type="NCBI Taxonomy" id="686429"/>
    <lineage>
        <taxon>Bacteria</taxon>
        <taxon>Bacillati</taxon>
        <taxon>Actinomycetota</taxon>
        <taxon>Actinomycetes</taxon>
        <taxon>Mycobacteriales</taxon>
        <taxon>Gordoniaceae</taxon>
        <taxon>Gordonia</taxon>
    </lineage>
</organism>
<gene>
    <name evidence="7" type="ORF">BKA16_004048</name>
</gene>
<evidence type="ECO:0000256" key="4">
    <source>
        <dbReference type="ARBA" id="ARBA00023002"/>
    </source>
</evidence>
<keyword evidence="5" id="KW-0503">Monooxygenase</keyword>
<protein>
    <submittedName>
        <fullName evidence="7">Salicylate hydroxylase</fullName>
        <ecNumber evidence="7">1.14.13.1</ecNumber>
    </submittedName>
</protein>
<comment type="cofactor">
    <cofactor evidence="1">
        <name>FAD</name>
        <dbReference type="ChEBI" id="CHEBI:57692"/>
    </cofactor>
</comment>
<dbReference type="PRINTS" id="PR00420">
    <property type="entry name" value="RNGMNOXGNASE"/>
</dbReference>
<dbReference type="Gene3D" id="3.50.50.60">
    <property type="entry name" value="FAD/NAD(P)-binding domain"/>
    <property type="match status" value="1"/>
</dbReference>
<reference evidence="7 8" key="1">
    <citation type="submission" date="2020-08" db="EMBL/GenBank/DDBJ databases">
        <title>Sequencing the genomes of 1000 actinobacteria strains.</title>
        <authorList>
            <person name="Klenk H.-P."/>
        </authorList>
    </citation>
    <scope>NUCLEOTIDE SEQUENCE [LARGE SCALE GENOMIC DNA]</scope>
    <source>
        <strain evidence="7 8">DSM 45298</strain>
    </source>
</reference>
<name>A0A840F6H9_9ACTN</name>
<dbReference type="InterPro" id="IPR050493">
    <property type="entry name" value="FAD-dep_Monooxygenase_BioMet"/>
</dbReference>
<comment type="caution">
    <text evidence="7">The sequence shown here is derived from an EMBL/GenBank/DDBJ whole genome shotgun (WGS) entry which is preliminary data.</text>
</comment>
<dbReference type="RefSeq" id="WP_183372356.1">
    <property type="nucleotide sequence ID" value="NZ_BAABHL010000114.1"/>
</dbReference>
<dbReference type="InterPro" id="IPR002938">
    <property type="entry name" value="FAD-bd"/>
</dbReference>
<evidence type="ECO:0000313" key="8">
    <source>
        <dbReference type="Proteomes" id="UP000551501"/>
    </source>
</evidence>
<dbReference type="EC" id="1.14.13.1" evidence="7"/>
<feature type="domain" description="FAD-binding" evidence="6">
    <location>
        <begin position="9"/>
        <end position="351"/>
    </location>
</feature>
<evidence type="ECO:0000256" key="5">
    <source>
        <dbReference type="ARBA" id="ARBA00023033"/>
    </source>
</evidence>
<sequence>MSELSTSRIIVAGGGIGGAANALALARKGAQVTLFEKASEFGEVGAGLQIGPHGSRILQHLGVYDEVIAKGVVPKNLVFKDAVTAETLTKVDLGRDYQQRYGGVYFVVHRSDLHSALVTAAQRAGAELINDSTVVDVVTEGDQAYVTLGDGTVHTADVVLGMDGLHSTLRKKLHDDKPVGSGYVAFRGTIPMEEAELAAELDDVVGYIGPHCHFIQYPLRSGTMLNQVAVFQSPAFLRGEEKWGSADELLPAYDHCHDTVKSALKHMWTDRWWPMFDRDPVDEWVDGRMLLLGDAAHPPLQYLASGAVMALEDAKCVADYAAEDLHGDNANWPQILRAVNAERAPRCNRIITVGRMWGDLWHLDGAGRIARNELFRTRDTSSYKYTDWLWGYDSARDRGLAHIGA</sequence>
<dbReference type="PANTHER" id="PTHR13789">
    <property type="entry name" value="MONOOXYGENASE"/>
    <property type="match status" value="1"/>
</dbReference>
<dbReference type="PANTHER" id="PTHR13789:SF318">
    <property type="entry name" value="GERANYLGERANYL DIPHOSPHATE REDUCTASE"/>
    <property type="match status" value="1"/>
</dbReference>
<keyword evidence="3" id="KW-0274">FAD</keyword>
<keyword evidence="4 7" id="KW-0560">Oxidoreductase</keyword>